<organism evidence="13 14">
    <name type="scientific">Sporormia fimetaria CBS 119925</name>
    <dbReference type="NCBI Taxonomy" id="1340428"/>
    <lineage>
        <taxon>Eukaryota</taxon>
        <taxon>Fungi</taxon>
        <taxon>Dikarya</taxon>
        <taxon>Ascomycota</taxon>
        <taxon>Pezizomycotina</taxon>
        <taxon>Dothideomycetes</taxon>
        <taxon>Pleosporomycetidae</taxon>
        <taxon>Pleosporales</taxon>
        <taxon>Sporormiaceae</taxon>
        <taxon>Sporormia</taxon>
    </lineage>
</organism>
<gene>
    <name evidence="13" type="ORF">M011DRAFT_403945</name>
</gene>
<feature type="domain" description="Sec16 central conserved" evidence="12">
    <location>
        <begin position="44"/>
        <end position="162"/>
    </location>
</feature>
<name>A0A6A6V7R8_9PLEO</name>
<evidence type="ECO:0000313" key="14">
    <source>
        <dbReference type="Proteomes" id="UP000799440"/>
    </source>
</evidence>
<evidence type="ECO:0000259" key="11">
    <source>
        <dbReference type="Pfam" id="PF12931"/>
    </source>
</evidence>
<feature type="non-terminal residue" evidence="13">
    <location>
        <position position="556"/>
    </location>
</feature>
<dbReference type="PANTHER" id="PTHR13402">
    <property type="entry name" value="RGPR-RELATED"/>
    <property type="match status" value="1"/>
</dbReference>
<evidence type="ECO:0000256" key="7">
    <source>
        <dbReference type="ARBA" id="ARBA00023006"/>
    </source>
</evidence>
<dbReference type="GO" id="GO:0006914">
    <property type="term" value="P:autophagy"/>
    <property type="evidence" value="ECO:0007669"/>
    <property type="project" value="UniProtKB-KW"/>
</dbReference>
<dbReference type="CDD" id="cd09233">
    <property type="entry name" value="ACE1-Sec16-like"/>
    <property type="match status" value="1"/>
</dbReference>
<keyword evidence="3 10" id="KW-0813">Transport</keyword>
<evidence type="ECO:0000256" key="5">
    <source>
        <dbReference type="ARBA" id="ARBA00022892"/>
    </source>
</evidence>
<dbReference type="EMBL" id="MU006576">
    <property type="protein sequence ID" value="KAF2746712.1"/>
    <property type="molecule type" value="Genomic_DNA"/>
</dbReference>
<evidence type="ECO:0000256" key="2">
    <source>
        <dbReference type="ARBA" id="ARBA00005927"/>
    </source>
</evidence>
<dbReference type="PANTHER" id="PTHR13402:SF6">
    <property type="entry name" value="SECRETORY 16, ISOFORM I"/>
    <property type="match status" value="1"/>
</dbReference>
<keyword evidence="5 10" id="KW-0931">ER-Golgi transport</keyword>
<feature type="domain" description="Sec16 Sec23-binding" evidence="11">
    <location>
        <begin position="223"/>
        <end position="524"/>
    </location>
</feature>
<keyword evidence="14" id="KW-1185">Reference proteome</keyword>
<protein>
    <recommendedName>
        <fullName evidence="10">Protein transport protein sec16</fullName>
    </recommendedName>
</protein>
<keyword evidence="7 10" id="KW-0072">Autophagy</keyword>
<accession>A0A6A6V7R8</accession>
<comment type="subcellular location">
    <subcellularLocation>
        <location evidence="1">Endoplasmic reticulum membrane</location>
        <topology evidence="1">Peripheral membrane protein</topology>
        <orientation evidence="1">Cytoplasmic side</orientation>
    </subcellularLocation>
</comment>
<keyword evidence="8 10" id="KW-0472">Membrane</keyword>
<dbReference type="GO" id="GO:0015031">
    <property type="term" value="P:protein transport"/>
    <property type="evidence" value="ECO:0007669"/>
    <property type="project" value="UniProtKB-KW"/>
</dbReference>
<dbReference type="GO" id="GO:0070971">
    <property type="term" value="C:endoplasmic reticulum exit site"/>
    <property type="evidence" value="ECO:0007669"/>
    <property type="project" value="TreeGrafter"/>
</dbReference>
<evidence type="ECO:0000256" key="9">
    <source>
        <dbReference type="ARBA" id="ARBA00024687"/>
    </source>
</evidence>
<evidence type="ECO:0000256" key="4">
    <source>
        <dbReference type="ARBA" id="ARBA00022824"/>
    </source>
</evidence>
<evidence type="ECO:0000256" key="10">
    <source>
        <dbReference type="RuleBase" id="RU364101"/>
    </source>
</evidence>
<dbReference type="GO" id="GO:0012507">
    <property type="term" value="C:ER to Golgi transport vesicle membrane"/>
    <property type="evidence" value="ECO:0007669"/>
    <property type="project" value="TreeGrafter"/>
</dbReference>
<keyword evidence="6 10" id="KW-0653">Protein transport</keyword>
<dbReference type="FunFam" id="1.25.40.1030:FF:000008">
    <property type="entry name" value="Protein transport protein sec16"/>
    <property type="match status" value="1"/>
</dbReference>
<evidence type="ECO:0000259" key="12">
    <source>
        <dbReference type="Pfam" id="PF12932"/>
    </source>
</evidence>
<dbReference type="Pfam" id="PF12932">
    <property type="entry name" value="Sec16"/>
    <property type="match status" value="1"/>
</dbReference>
<dbReference type="Proteomes" id="UP000799440">
    <property type="component" value="Unassembled WGS sequence"/>
</dbReference>
<evidence type="ECO:0000256" key="6">
    <source>
        <dbReference type="ARBA" id="ARBA00022927"/>
    </source>
</evidence>
<dbReference type="Gene3D" id="1.25.40.1030">
    <property type="match status" value="1"/>
</dbReference>
<dbReference type="GO" id="GO:0005789">
    <property type="term" value="C:endoplasmic reticulum membrane"/>
    <property type="evidence" value="ECO:0007669"/>
    <property type="project" value="UniProtKB-SubCell"/>
</dbReference>
<dbReference type="Pfam" id="PF12931">
    <property type="entry name" value="TPR_Sec16"/>
    <property type="match status" value="1"/>
</dbReference>
<dbReference type="OrthoDB" id="8918678at2759"/>
<comment type="similarity">
    <text evidence="2 10">Belongs to the SEC16 family.</text>
</comment>
<proteinExistence type="inferred from homology"/>
<evidence type="ECO:0000313" key="13">
    <source>
        <dbReference type="EMBL" id="KAF2746712.1"/>
    </source>
</evidence>
<dbReference type="GO" id="GO:0007030">
    <property type="term" value="P:Golgi organization"/>
    <property type="evidence" value="ECO:0007669"/>
    <property type="project" value="TreeGrafter"/>
</dbReference>
<dbReference type="InterPro" id="IPR024340">
    <property type="entry name" value="Sec16_CCD"/>
</dbReference>
<evidence type="ECO:0000256" key="1">
    <source>
        <dbReference type="ARBA" id="ARBA00004397"/>
    </source>
</evidence>
<keyword evidence="4 10" id="KW-0256">Endoplasmic reticulum</keyword>
<sequence>MPAVSPHSGLNVIPHKHQVSHDFEFIPPTDERSADPLERWKGYPIFRWGLGGTVVTSFPKQIPRYGGGASQPKLKCTPGEVKLPTVKEFLPLPEETVKFPGPLKAKSKKKDVSAWLGRGIEAVENQLKAPGFDHLMTPSDVKRLHEKVLLWKILQVMVDNDGVLEGNPTVEGAIRRILAPEGLISDSEPNASIPIAADLVGGMAKSQTTAQPEPIDPKAVEELRSLLTKGDREKAVWHAVDQRLWGHAMLLSSTLDKNVWRQVVQEFVQKEVKKAGPNNQALAVLYEIFAGNWEDCIDELVPASARAGFQMVSTDGAGAPQNALQGLEKWQETLSLVLNNRSAGDTAALLSLGRLLAGYGRPEAAHICFLFARPAVRLGGVDDAQSDIVLLGADHKVDPLALGNDVEPILLTEVYEFALSLSSQNNTHIIPHLQGYKLAHAYVLAENGHRTEAQAYCDAIAAAMKATTKISPYYNASFIASLDDLHKRLSQSPKDGSSSWISKPSMDKVSSSFLSKFNSFIAGDDDDAASNHSAAEVGPFARIAGNTPTISPSQSS</sequence>
<reference evidence="13" key="1">
    <citation type="journal article" date="2020" name="Stud. Mycol.">
        <title>101 Dothideomycetes genomes: a test case for predicting lifestyles and emergence of pathogens.</title>
        <authorList>
            <person name="Haridas S."/>
            <person name="Albert R."/>
            <person name="Binder M."/>
            <person name="Bloem J."/>
            <person name="Labutti K."/>
            <person name="Salamov A."/>
            <person name="Andreopoulos B."/>
            <person name="Baker S."/>
            <person name="Barry K."/>
            <person name="Bills G."/>
            <person name="Bluhm B."/>
            <person name="Cannon C."/>
            <person name="Castanera R."/>
            <person name="Culley D."/>
            <person name="Daum C."/>
            <person name="Ezra D."/>
            <person name="Gonzalez J."/>
            <person name="Henrissat B."/>
            <person name="Kuo A."/>
            <person name="Liang C."/>
            <person name="Lipzen A."/>
            <person name="Lutzoni F."/>
            <person name="Magnuson J."/>
            <person name="Mondo S."/>
            <person name="Nolan M."/>
            <person name="Ohm R."/>
            <person name="Pangilinan J."/>
            <person name="Park H.-J."/>
            <person name="Ramirez L."/>
            <person name="Alfaro M."/>
            <person name="Sun H."/>
            <person name="Tritt A."/>
            <person name="Yoshinaga Y."/>
            <person name="Zwiers L.-H."/>
            <person name="Turgeon B."/>
            <person name="Goodwin S."/>
            <person name="Spatafora J."/>
            <person name="Crous P."/>
            <person name="Grigoriev I."/>
        </authorList>
    </citation>
    <scope>NUCLEOTIDE SEQUENCE</scope>
    <source>
        <strain evidence="13">CBS 119925</strain>
    </source>
</reference>
<comment type="function">
    <text evidence="9 10">Involved in the initiation of assembly of the COPII coat required for the formation of transport vesicles from the endoplasmic reticulum (ER) and the selection of cargo molecules. Also involved in autophagy.</text>
</comment>
<dbReference type="GO" id="GO:0070973">
    <property type="term" value="P:protein localization to endoplasmic reticulum exit site"/>
    <property type="evidence" value="ECO:0007669"/>
    <property type="project" value="TreeGrafter"/>
</dbReference>
<dbReference type="InterPro" id="IPR024298">
    <property type="entry name" value="Sec16_Sec23-bd"/>
</dbReference>
<dbReference type="GO" id="GO:0016192">
    <property type="term" value="P:vesicle-mediated transport"/>
    <property type="evidence" value="ECO:0007669"/>
    <property type="project" value="UniProtKB-KW"/>
</dbReference>
<dbReference type="AlphaFoldDB" id="A0A6A6V7R8"/>
<evidence type="ECO:0000256" key="8">
    <source>
        <dbReference type="ARBA" id="ARBA00023136"/>
    </source>
</evidence>
<evidence type="ECO:0000256" key="3">
    <source>
        <dbReference type="ARBA" id="ARBA00022448"/>
    </source>
</evidence>